<proteinExistence type="predicted"/>
<sequence length="699" mass="79087">MREKGFQSDAEVACFLLDRNETGPATSTPLKRKPLQVPAPALSSIGASSGTDRDEHIDVIPEATEIQGLEQSLHDMSIVEDDLEEKSFNDPMNSVIDWADEASHYSLEIDDGQNGFSSDEEYLPPISIRMGGALNKAHSIDGLPVIGIDETVHDLPAHEDPPDEPFPCDHDPVFPEPQNVLCEDDIIGVRASIVYENCLRQLATFLILPVDKCTGLLRTGAPCDSVAPFEINITTKGTAATIKWICPNGHSLWRWNSQPAMKFGMQAGDFLLSTNILLSGNNYAKVALLFKFMNMGMVNRNTFFSIQDTYCVNTIKDFWEERRTEALCRLQGKDVVILADGRNYSPGHCAQYCSYTAMENESKEIIHVATVDKRQTSWNSVVMEKEGFIQTVDKLTSDIKVVEICTDAHAQIGALMNPDKGKYKAFGIHHSLDMWHGAKNIAKKIAAAAKIKGQSILFNWLKDIVNHFWWCCKTADTREEFLALWVGILHHVCNIHTWTMGSCKHGHLESEQMRGKMWIQRDSQCHKALVDIVLNKRWLKDVHKYLRFRSTADLESFNNHILMYASKRYAFSPPVYETRVLLAALDYNFHLNRPTMKTLDGKEIFKRLYKKNARRYSVYALKSEKTYGYISEVQERIVNNRLTSRVGMPRRRSLRPDDPRQLGLVPPVPAPATTDLLQRQVRRGLGPLFQPASDVERST</sequence>
<comment type="caution">
    <text evidence="2">The sequence shown here is derived from an EMBL/GenBank/DDBJ whole genome shotgun (WGS) entry which is preliminary data.</text>
</comment>
<reference evidence="2 3" key="1">
    <citation type="submission" date="2024-02" db="EMBL/GenBank/DDBJ databases">
        <title>Chromosome-level genome assembly of the Eurasian Minnow (Phoxinus phoxinus).</title>
        <authorList>
            <person name="Oriowo T.O."/>
            <person name="Martin S."/>
            <person name="Stange M."/>
            <person name="Chrysostomakis Y."/>
            <person name="Brown T."/>
            <person name="Winkler S."/>
            <person name="Kukowka S."/>
            <person name="Myers E.W."/>
            <person name="Bohne A."/>
        </authorList>
    </citation>
    <scope>NUCLEOTIDE SEQUENCE [LARGE SCALE GENOMIC DNA]</scope>
    <source>
        <strain evidence="2">ZFMK-TIS-60720</strain>
        <tissue evidence="2">Whole Organism</tissue>
    </source>
</reference>
<dbReference type="AlphaFoldDB" id="A0AAN9CPI8"/>
<feature type="region of interest" description="Disordered" evidence="1">
    <location>
        <begin position="648"/>
        <end position="673"/>
    </location>
</feature>
<keyword evidence="3" id="KW-1185">Reference proteome</keyword>
<gene>
    <name evidence="2" type="ORF">R3I93_014254</name>
</gene>
<feature type="region of interest" description="Disordered" evidence="1">
    <location>
        <begin position="21"/>
        <end position="53"/>
    </location>
</feature>
<dbReference type="Proteomes" id="UP001364617">
    <property type="component" value="Unassembled WGS sequence"/>
</dbReference>
<evidence type="ECO:0000313" key="3">
    <source>
        <dbReference type="Proteomes" id="UP001364617"/>
    </source>
</evidence>
<dbReference type="EMBL" id="JAYKXH010000015">
    <property type="protein sequence ID" value="KAK7143033.1"/>
    <property type="molecule type" value="Genomic_DNA"/>
</dbReference>
<evidence type="ECO:0000313" key="2">
    <source>
        <dbReference type="EMBL" id="KAK7143033.1"/>
    </source>
</evidence>
<accession>A0AAN9CPI8</accession>
<organism evidence="2 3">
    <name type="scientific">Phoxinus phoxinus</name>
    <name type="common">Eurasian minnow</name>
    <dbReference type="NCBI Taxonomy" id="58324"/>
    <lineage>
        <taxon>Eukaryota</taxon>
        <taxon>Metazoa</taxon>
        <taxon>Chordata</taxon>
        <taxon>Craniata</taxon>
        <taxon>Vertebrata</taxon>
        <taxon>Euteleostomi</taxon>
        <taxon>Actinopterygii</taxon>
        <taxon>Neopterygii</taxon>
        <taxon>Teleostei</taxon>
        <taxon>Ostariophysi</taxon>
        <taxon>Cypriniformes</taxon>
        <taxon>Leuciscidae</taxon>
        <taxon>Phoxininae</taxon>
        <taxon>Phoxinus</taxon>
    </lineage>
</organism>
<evidence type="ECO:0000256" key="1">
    <source>
        <dbReference type="SAM" id="MobiDB-lite"/>
    </source>
</evidence>
<dbReference type="PANTHER" id="PTHR31751">
    <property type="entry name" value="SI:CH211-108C17.2-RELATED-RELATED"/>
    <property type="match status" value="1"/>
</dbReference>
<dbReference type="PANTHER" id="PTHR31751:SF7">
    <property type="entry name" value="THAP-TYPE DOMAIN-CONTAINING PROTEIN"/>
    <property type="match status" value="1"/>
</dbReference>
<name>A0AAN9CPI8_9TELE</name>
<protein>
    <submittedName>
        <fullName evidence="2">Uncharacterized protein</fullName>
    </submittedName>
</protein>